<dbReference type="Proteomes" id="UP000001338">
    <property type="component" value="Unassembled WGS sequence"/>
</dbReference>
<accession>A0A828Z628</accession>
<evidence type="ECO:0000313" key="1">
    <source>
        <dbReference type="EMBL" id="EKR64973.1"/>
    </source>
</evidence>
<name>A0A828Z628_9LEPT</name>
<protein>
    <recommendedName>
        <fullName evidence="3">Outer membrane protein, LA_2444/LA_4059 family</fullName>
    </recommendedName>
</protein>
<evidence type="ECO:0008006" key="3">
    <source>
        <dbReference type="Google" id="ProtNLM"/>
    </source>
</evidence>
<sequence length="340" mass="39620">MKRFIFILIFLFATEIYSDNADNLNYETESKNNSNKHSFELFLRLNRASWLPESIRRTSDANSSLGNSANKGIFTSYDPPSRDKKFENPDFKSFGFVYKNSVHKFSFDYNHLSLSQHFKVNFKYAGVYGSTGEEYSYIGSGFLYNIHPFRTENKFALTKEIFNKDRFLLSLGGGVRLLSITSKRNYPDFIPEYLQLASFVSSYSDITKTYGPQVSLRSELQLFRGLSLRTNLDVFFLQGISKSNFVSLNTYDFFTSNASNRIQFHGFDLTSELSFYLFRNLRLFFGYELILSRAKYLQYNELNNSFNFRSIISSDLIKYEYTQEKLDSLSLFYIGAGFIF</sequence>
<dbReference type="InterPro" id="IPR027614">
    <property type="entry name" value="OMP_Lepto"/>
</dbReference>
<dbReference type="AlphaFoldDB" id="A0A828Z628"/>
<gene>
    <name evidence="1" type="ORF">LEP1GSC036_2287</name>
</gene>
<proteinExistence type="predicted"/>
<dbReference type="EMBL" id="AFLV02000029">
    <property type="protein sequence ID" value="EKR64973.1"/>
    <property type="molecule type" value="Genomic_DNA"/>
</dbReference>
<dbReference type="NCBIfam" id="TIGR04327">
    <property type="entry name" value="OMP_LA_2444"/>
    <property type="match status" value="1"/>
</dbReference>
<organism evidence="1 2">
    <name type="scientific">Leptospira weilii str. 2006001853</name>
    <dbReference type="NCBI Taxonomy" id="1001589"/>
    <lineage>
        <taxon>Bacteria</taxon>
        <taxon>Pseudomonadati</taxon>
        <taxon>Spirochaetota</taxon>
        <taxon>Spirochaetia</taxon>
        <taxon>Leptospirales</taxon>
        <taxon>Leptospiraceae</taxon>
        <taxon>Leptospira</taxon>
    </lineage>
</organism>
<dbReference type="RefSeq" id="WP_004499340.1">
    <property type="nucleotide sequence ID" value="NZ_AFLV02000029.1"/>
</dbReference>
<evidence type="ECO:0000313" key="2">
    <source>
        <dbReference type="Proteomes" id="UP000001338"/>
    </source>
</evidence>
<reference evidence="1 2" key="1">
    <citation type="submission" date="2012-10" db="EMBL/GenBank/DDBJ databases">
        <authorList>
            <person name="Harkins D.M."/>
            <person name="Durkin A.S."/>
            <person name="Brinkac L.M."/>
            <person name="Haft D.H."/>
            <person name="Selengut J.D."/>
            <person name="Sanka R."/>
            <person name="DePew J."/>
            <person name="Purushe J."/>
            <person name="Whelen A.C."/>
            <person name="Vinetz J.M."/>
            <person name="Sutton G.G."/>
            <person name="Nierman W.C."/>
            <person name="Fouts D.E."/>
        </authorList>
    </citation>
    <scope>NUCLEOTIDE SEQUENCE [LARGE SCALE GENOMIC DNA]</scope>
    <source>
        <strain evidence="1 2">2006001853</strain>
    </source>
</reference>
<comment type="caution">
    <text evidence="1">The sequence shown here is derived from an EMBL/GenBank/DDBJ whole genome shotgun (WGS) entry which is preliminary data.</text>
</comment>